<dbReference type="AlphaFoldDB" id="A0A2Z3GRH7"/>
<keyword evidence="4" id="KW-1134">Transmembrane beta strand</keyword>
<dbReference type="SUPFAM" id="SSF56954">
    <property type="entry name" value="Outer membrane efflux proteins (OEP)"/>
    <property type="match status" value="1"/>
</dbReference>
<name>A0A2Z3GRH7_9BACT</name>
<organism evidence="10 11">
    <name type="scientific">Hymenobacter nivis</name>
    <dbReference type="NCBI Taxonomy" id="1850093"/>
    <lineage>
        <taxon>Bacteria</taxon>
        <taxon>Pseudomonadati</taxon>
        <taxon>Bacteroidota</taxon>
        <taxon>Cytophagia</taxon>
        <taxon>Cytophagales</taxon>
        <taxon>Hymenobacteraceae</taxon>
        <taxon>Hymenobacter</taxon>
    </lineage>
</organism>
<sequence>MQKRHPLLARANYRITATGIGLLAATLSAAAQTNSNPPATRPGAQSSQQGGIGGPPVGQQQQQELQQRQQQIQQSMLPPQMPAGPSSPAPGGQPGGGGSQRTGPPSLGPGGTGMVGEPSGATTPQAQFGSSPSAGGMVGAGQATGAARTLAMAPATLSLGEAIGIGIENNLTTLLATERALEARAMRQQVRSFLLPNLFGTAYQQNRTLNLVAQGLVPSGGQDMSSGMGGSAGGGMAPLIPSFVGPFNTFDARLNFSQTLLNLSALRQYKGIQAAVQVADLTAQLAREQVATFVALAYLIAQRGSLDVRAARADLVLAEALLQLARQQREVGVANGIDVVRAESRVAQQRLRVVQAEASAMQDRLDLERAVGLPQGSATVLTDTLAARPEAIPAVAAALPAAQAARLDARIAEQTIEQRTLERRSRTAARVPIVTAAADYGQSAVTPFKSDHATRTYGVTLSVPIFDGGYIGGRVKAALSEQRQAELQLGNTRGQVEQDVRQALLAWNLSLAQVQSADEQLAIAGRELALATQRFRAGVADNLEVLQAQAGLANARALRVQALAQYGAARLNFAAATGTAQSFRL</sequence>
<feature type="signal peptide" evidence="9">
    <location>
        <begin position="1"/>
        <end position="31"/>
    </location>
</feature>
<keyword evidence="3" id="KW-0813">Transport</keyword>
<protein>
    <recommendedName>
        <fullName evidence="12">TolC family protein</fullName>
    </recommendedName>
</protein>
<dbReference type="GO" id="GO:0015562">
    <property type="term" value="F:efflux transmembrane transporter activity"/>
    <property type="evidence" value="ECO:0007669"/>
    <property type="project" value="InterPro"/>
</dbReference>
<keyword evidence="7" id="KW-0998">Cell outer membrane</keyword>
<dbReference type="RefSeq" id="WP_109655031.1">
    <property type="nucleotide sequence ID" value="NZ_CP029145.1"/>
</dbReference>
<evidence type="ECO:0000256" key="8">
    <source>
        <dbReference type="SAM" id="MobiDB-lite"/>
    </source>
</evidence>
<keyword evidence="6" id="KW-0472">Membrane</keyword>
<dbReference type="GO" id="GO:0015288">
    <property type="term" value="F:porin activity"/>
    <property type="evidence" value="ECO:0007669"/>
    <property type="project" value="TreeGrafter"/>
</dbReference>
<dbReference type="GO" id="GO:1990281">
    <property type="term" value="C:efflux pump complex"/>
    <property type="evidence" value="ECO:0007669"/>
    <property type="project" value="TreeGrafter"/>
</dbReference>
<evidence type="ECO:0000313" key="11">
    <source>
        <dbReference type="Proteomes" id="UP000245999"/>
    </source>
</evidence>
<feature type="compositionally biased region" description="Pro residues" evidence="8">
    <location>
        <begin position="79"/>
        <end position="88"/>
    </location>
</feature>
<comment type="subcellular location">
    <subcellularLocation>
        <location evidence="1">Cell outer membrane</location>
    </subcellularLocation>
</comment>
<evidence type="ECO:0000256" key="4">
    <source>
        <dbReference type="ARBA" id="ARBA00022452"/>
    </source>
</evidence>
<evidence type="ECO:0000256" key="9">
    <source>
        <dbReference type="SAM" id="SignalP"/>
    </source>
</evidence>
<dbReference type="Proteomes" id="UP000245999">
    <property type="component" value="Chromosome"/>
</dbReference>
<dbReference type="PANTHER" id="PTHR30026:SF20">
    <property type="entry name" value="OUTER MEMBRANE PROTEIN TOLC"/>
    <property type="match status" value="1"/>
</dbReference>
<dbReference type="EMBL" id="CP029145">
    <property type="protein sequence ID" value="AWM32014.1"/>
    <property type="molecule type" value="Genomic_DNA"/>
</dbReference>
<comment type="similarity">
    <text evidence="2">Belongs to the outer membrane factor (OMF) (TC 1.B.17) family.</text>
</comment>
<evidence type="ECO:0000313" key="10">
    <source>
        <dbReference type="EMBL" id="AWM32014.1"/>
    </source>
</evidence>
<evidence type="ECO:0000256" key="2">
    <source>
        <dbReference type="ARBA" id="ARBA00007613"/>
    </source>
</evidence>
<dbReference type="InterPro" id="IPR003423">
    <property type="entry name" value="OMP_efflux"/>
</dbReference>
<dbReference type="OrthoDB" id="9811587at2"/>
<keyword evidence="11" id="KW-1185">Reference proteome</keyword>
<evidence type="ECO:0000256" key="1">
    <source>
        <dbReference type="ARBA" id="ARBA00004442"/>
    </source>
</evidence>
<keyword evidence="5" id="KW-0812">Transmembrane</keyword>
<feature type="region of interest" description="Disordered" evidence="8">
    <location>
        <begin position="32"/>
        <end position="140"/>
    </location>
</feature>
<accession>A0A2Z3GRH7</accession>
<evidence type="ECO:0000256" key="5">
    <source>
        <dbReference type="ARBA" id="ARBA00022692"/>
    </source>
</evidence>
<dbReference type="GO" id="GO:0009279">
    <property type="term" value="C:cell outer membrane"/>
    <property type="evidence" value="ECO:0007669"/>
    <property type="project" value="UniProtKB-SubCell"/>
</dbReference>
<feature type="compositionally biased region" description="Low complexity" evidence="8">
    <location>
        <begin position="57"/>
        <end position="78"/>
    </location>
</feature>
<reference evidence="11" key="1">
    <citation type="submission" date="2018-04" db="EMBL/GenBank/DDBJ databases">
        <title>Complete genome of Antarctic heterotrophic bacterium Hymenobacter nivis.</title>
        <authorList>
            <person name="Terashima M."/>
        </authorList>
    </citation>
    <scope>NUCLEOTIDE SEQUENCE [LARGE SCALE GENOMIC DNA]</scope>
    <source>
        <strain evidence="11">NBRC 111535</strain>
    </source>
</reference>
<dbReference type="PANTHER" id="PTHR30026">
    <property type="entry name" value="OUTER MEMBRANE PROTEIN TOLC"/>
    <property type="match status" value="1"/>
</dbReference>
<gene>
    <name evidence="10" type="ORF">DDQ68_03910</name>
</gene>
<feature type="compositionally biased region" description="Polar residues" evidence="8">
    <location>
        <begin position="120"/>
        <end position="133"/>
    </location>
</feature>
<dbReference type="Gene3D" id="1.20.1600.10">
    <property type="entry name" value="Outer membrane efflux proteins (OEP)"/>
    <property type="match status" value="1"/>
</dbReference>
<evidence type="ECO:0008006" key="12">
    <source>
        <dbReference type="Google" id="ProtNLM"/>
    </source>
</evidence>
<evidence type="ECO:0000256" key="6">
    <source>
        <dbReference type="ARBA" id="ARBA00023136"/>
    </source>
</evidence>
<dbReference type="KEGG" id="hnv:DDQ68_03910"/>
<keyword evidence="9" id="KW-0732">Signal</keyword>
<evidence type="ECO:0000256" key="7">
    <source>
        <dbReference type="ARBA" id="ARBA00023237"/>
    </source>
</evidence>
<evidence type="ECO:0000256" key="3">
    <source>
        <dbReference type="ARBA" id="ARBA00022448"/>
    </source>
</evidence>
<feature type="chain" id="PRO_5016421069" description="TolC family protein" evidence="9">
    <location>
        <begin position="32"/>
        <end position="585"/>
    </location>
</feature>
<dbReference type="InterPro" id="IPR051906">
    <property type="entry name" value="TolC-like"/>
</dbReference>
<proteinExistence type="inferred from homology"/>
<dbReference type="Pfam" id="PF02321">
    <property type="entry name" value="OEP"/>
    <property type="match status" value="2"/>
</dbReference>